<dbReference type="Proteomes" id="UP000002357">
    <property type="component" value="Chromosome"/>
</dbReference>
<dbReference type="EMBL" id="CM000913">
    <property type="protein sequence ID" value="EFG10541.1"/>
    <property type="molecule type" value="Genomic_DNA"/>
</dbReference>
<organism evidence="2 3">
    <name type="scientific">Streptomyces clavuligerus</name>
    <dbReference type="NCBI Taxonomy" id="1901"/>
    <lineage>
        <taxon>Bacteria</taxon>
        <taxon>Bacillati</taxon>
        <taxon>Actinomycetota</taxon>
        <taxon>Actinomycetes</taxon>
        <taxon>Kitasatosporales</taxon>
        <taxon>Streptomycetaceae</taxon>
        <taxon>Streptomyces</taxon>
    </lineage>
</organism>
<dbReference type="AlphaFoldDB" id="B5GWR8"/>
<evidence type="ECO:0000313" key="2">
    <source>
        <dbReference type="EMBL" id="EFG10541.1"/>
    </source>
</evidence>
<accession>B5GWR8</accession>
<reference evidence="2 3" key="1">
    <citation type="journal article" date="2010" name="Genome Biol. Evol.">
        <title>The sequence of a 1.8-mb bacterial linear plasmid reveals a rich evolutionary reservoir of secondary metabolic pathways.</title>
        <authorList>
            <person name="Medema M.H."/>
            <person name="Trefzer A."/>
            <person name="Kovalchuk A."/>
            <person name="van den Berg M."/>
            <person name="Mueller U."/>
            <person name="Heijne W."/>
            <person name="Wu L."/>
            <person name="Alam M.T."/>
            <person name="Ronning C.M."/>
            <person name="Nierman W.C."/>
            <person name="Bovenberg R.A.L."/>
            <person name="Breitling R."/>
            <person name="Takano E."/>
        </authorList>
    </citation>
    <scope>NUCLEOTIDE SEQUENCE [LARGE SCALE GENOMIC DNA]</scope>
    <source>
        <strain evidence="3">ATCC 27064 / DSM 738 / JCM 4710 / NBRC 13307 / NCIMB 12785 / NRRL 3585 / VKM Ac-602</strain>
    </source>
</reference>
<gene>
    <name evidence="2" type="ORF">SCLAV_5474</name>
</gene>
<proteinExistence type="predicted"/>
<feature type="region of interest" description="Disordered" evidence="1">
    <location>
        <begin position="1"/>
        <end position="60"/>
    </location>
</feature>
<evidence type="ECO:0000256" key="1">
    <source>
        <dbReference type="SAM" id="MobiDB-lite"/>
    </source>
</evidence>
<keyword evidence="3" id="KW-1185">Reference proteome</keyword>
<protein>
    <submittedName>
        <fullName evidence="2">Uncharacterized protein</fullName>
    </submittedName>
</protein>
<name>B5GWR8_STRCL</name>
<sequence length="60" mass="6566">MSEKFGRRPWPATEDEAGHRGSRPRGIPGQSPGFEGAPCGRSHGVAEVTRPWRVPGYGHR</sequence>
<evidence type="ECO:0000313" key="3">
    <source>
        <dbReference type="Proteomes" id="UP000002357"/>
    </source>
</evidence>